<dbReference type="GO" id="GO:0005524">
    <property type="term" value="F:ATP binding"/>
    <property type="evidence" value="ECO:0007669"/>
    <property type="project" value="UniProtKB-KW"/>
</dbReference>
<feature type="domain" description="Protein kinase" evidence="6">
    <location>
        <begin position="1"/>
        <end position="250"/>
    </location>
</feature>
<dbReference type="PROSITE" id="PS50011">
    <property type="entry name" value="PROTEIN_KINASE_DOM"/>
    <property type="match status" value="1"/>
</dbReference>
<dbReference type="InterPro" id="IPR000719">
    <property type="entry name" value="Prot_kinase_dom"/>
</dbReference>
<reference evidence="7 8" key="1">
    <citation type="submission" date="2017-01" db="EMBL/GenBank/DDBJ databases">
        <title>The recent genome duplication of the halophilic yeast Hortaea werneckii: insights from long-read sequencing.</title>
        <authorList>
            <person name="Sinha S."/>
            <person name="Flibotte S."/>
            <person name="Neira M."/>
            <person name="Lenassi M."/>
            <person name="Gostincar C."/>
            <person name="Stajich J.E."/>
            <person name="Nislow C.E."/>
        </authorList>
    </citation>
    <scope>NUCLEOTIDE SEQUENCE [LARGE SCALE GENOMIC DNA]</scope>
    <source>
        <strain evidence="7 8">EXF-2000</strain>
    </source>
</reference>
<keyword evidence="1" id="KW-0808">Transferase</keyword>
<proteinExistence type="inferred from homology"/>
<name>A0A1Z5TBQ1_HORWE</name>
<dbReference type="EMBL" id="MUNK01000075">
    <property type="protein sequence ID" value="OTA33442.1"/>
    <property type="molecule type" value="Genomic_DNA"/>
</dbReference>
<dbReference type="InterPro" id="IPR008271">
    <property type="entry name" value="Ser/Thr_kinase_AS"/>
</dbReference>
<dbReference type="AlphaFoldDB" id="A0A1Z5TBQ1"/>
<dbReference type="InterPro" id="IPR011009">
    <property type="entry name" value="Kinase-like_dom_sf"/>
</dbReference>
<evidence type="ECO:0000256" key="2">
    <source>
        <dbReference type="ARBA" id="ARBA00022741"/>
    </source>
</evidence>
<dbReference type="SUPFAM" id="SSF56112">
    <property type="entry name" value="Protein kinase-like (PK-like)"/>
    <property type="match status" value="1"/>
</dbReference>
<keyword evidence="3" id="KW-0418">Kinase</keyword>
<accession>A0A1Z5TBQ1</accession>
<evidence type="ECO:0000313" key="7">
    <source>
        <dbReference type="EMBL" id="OTA33442.1"/>
    </source>
</evidence>
<gene>
    <name evidence="7" type="ORF">BTJ68_05645</name>
</gene>
<dbReference type="PROSITE" id="PS00108">
    <property type="entry name" value="PROTEIN_KINASE_ST"/>
    <property type="match status" value="1"/>
</dbReference>
<dbReference type="Gene3D" id="1.10.510.10">
    <property type="entry name" value="Transferase(Phosphotransferase) domain 1"/>
    <property type="match status" value="1"/>
</dbReference>
<evidence type="ECO:0000256" key="4">
    <source>
        <dbReference type="ARBA" id="ARBA00022840"/>
    </source>
</evidence>
<evidence type="ECO:0000256" key="1">
    <source>
        <dbReference type="ARBA" id="ARBA00022679"/>
    </source>
</evidence>
<evidence type="ECO:0000256" key="3">
    <source>
        <dbReference type="ARBA" id="ARBA00022777"/>
    </source>
</evidence>
<dbReference type="VEuPathDB" id="FungiDB:BTJ68_05645"/>
<comment type="similarity">
    <text evidence="5">Belongs to the protein kinase superfamily. Ser/Thr protein kinase family. GCN2 subfamily.</text>
</comment>
<organism evidence="7 8">
    <name type="scientific">Hortaea werneckii EXF-2000</name>
    <dbReference type="NCBI Taxonomy" id="1157616"/>
    <lineage>
        <taxon>Eukaryota</taxon>
        <taxon>Fungi</taxon>
        <taxon>Dikarya</taxon>
        <taxon>Ascomycota</taxon>
        <taxon>Pezizomycotina</taxon>
        <taxon>Dothideomycetes</taxon>
        <taxon>Dothideomycetidae</taxon>
        <taxon>Mycosphaerellales</taxon>
        <taxon>Teratosphaeriaceae</taxon>
        <taxon>Hortaea</taxon>
    </lineage>
</organism>
<dbReference type="Proteomes" id="UP000194280">
    <property type="component" value="Unassembled WGS sequence"/>
</dbReference>
<dbReference type="PANTHER" id="PTHR11042">
    <property type="entry name" value="EUKARYOTIC TRANSLATION INITIATION FACTOR 2-ALPHA KINASE EIF2-ALPHA KINASE -RELATED"/>
    <property type="match status" value="1"/>
</dbReference>
<dbReference type="GO" id="GO:0005737">
    <property type="term" value="C:cytoplasm"/>
    <property type="evidence" value="ECO:0007669"/>
    <property type="project" value="TreeGrafter"/>
</dbReference>
<dbReference type="GO" id="GO:0004672">
    <property type="term" value="F:protein kinase activity"/>
    <property type="evidence" value="ECO:0007669"/>
    <property type="project" value="InterPro"/>
</dbReference>
<dbReference type="InterPro" id="IPR050339">
    <property type="entry name" value="CC_SR_Kinase"/>
</dbReference>
<evidence type="ECO:0000256" key="5">
    <source>
        <dbReference type="ARBA" id="ARBA00037982"/>
    </source>
</evidence>
<keyword evidence="2" id="KW-0547">Nucleotide-binding</keyword>
<dbReference type="STRING" id="1157616.A0A1Z5TBQ1"/>
<dbReference type="OrthoDB" id="310217at2759"/>
<dbReference type="InParanoid" id="A0A1Z5TBQ1"/>
<protein>
    <recommendedName>
        <fullName evidence="6">Protein kinase domain-containing protein</fullName>
    </recommendedName>
</protein>
<keyword evidence="8" id="KW-1185">Reference proteome</keyword>
<dbReference type="GO" id="GO:0005634">
    <property type="term" value="C:nucleus"/>
    <property type="evidence" value="ECO:0007669"/>
    <property type="project" value="TreeGrafter"/>
</dbReference>
<keyword evidence="4" id="KW-0067">ATP-binding</keyword>
<comment type="caution">
    <text evidence="7">The sequence shown here is derived from an EMBL/GenBank/DDBJ whole genome shotgun (WGS) entry which is preliminary data.</text>
</comment>
<dbReference type="Pfam" id="PF00069">
    <property type="entry name" value="Pkinase"/>
    <property type="match status" value="1"/>
</dbReference>
<sequence>MEVGSAPEQWNFVKSLGRGTKLSLKKALGRQLELVDNQVPWEAHIHERLSRLDRGRRSIVQFRNYRVFPELAMFRLYMEFGSGGTLNDLIERHARIRDTKAADGKRLKPYIPTRFVWSAFEAMARAACLMKSGSVIHSDPPTWQRLVHRDIKPANILISHAPLPPTDAWWPSLPLVKLGDFGMMVREDIKGYKNPSKQINMGTELYCAPERVNSLEDIEDEGTPTPLKFQLPGPEEYLSENRDLYELLSR</sequence>
<evidence type="ECO:0000313" key="8">
    <source>
        <dbReference type="Proteomes" id="UP000194280"/>
    </source>
</evidence>
<evidence type="ECO:0000259" key="6">
    <source>
        <dbReference type="PROSITE" id="PS50011"/>
    </source>
</evidence>